<proteinExistence type="predicted"/>
<evidence type="ECO:0000313" key="2">
    <source>
        <dbReference type="Proteomes" id="UP000807342"/>
    </source>
</evidence>
<accession>A0A9P6C0A9</accession>
<sequence length="127" mass="14882">LRVVFFMPWYIAVRGSIVLYPKYINGIVFHIRYLDPAHGIWRLVYWADKGFEHLAIFLALVGLVVYLRPGLGVVGRVWGWCGEWFGVWDFWAAEMRRRAVLLEDDDRISVYLGMTRFWWAGDGVGIK</sequence>
<dbReference type="EMBL" id="MU151378">
    <property type="protein sequence ID" value="KAF9444415.1"/>
    <property type="molecule type" value="Genomic_DNA"/>
</dbReference>
<protein>
    <submittedName>
        <fullName evidence="1">Uncharacterized protein</fullName>
    </submittedName>
</protein>
<keyword evidence="2" id="KW-1185">Reference proteome</keyword>
<reference evidence="1" key="1">
    <citation type="submission" date="2020-11" db="EMBL/GenBank/DDBJ databases">
        <authorList>
            <consortium name="DOE Joint Genome Institute"/>
            <person name="Ahrendt S."/>
            <person name="Riley R."/>
            <person name="Andreopoulos W."/>
            <person name="Labutti K."/>
            <person name="Pangilinan J."/>
            <person name="Ruiz-Duenas F.J."/>
            <person name="Barrasa J.M."/>
            <person name="Sanchez-Garcia M."/>
            <person name="Camarero S."/>
            <person name="Miyauchi S."/>
            <person name="Serrano A."/>
            <person name="Linde D."/>
            <person name="Babiker R."/>
            <person name="Drula E."/>
            <person name="Ayuso-Fernandez I."/>
            <person name="Pacheco R."/>
            <person name="Padilla G."/>
            <person name="Ferreira P."/>
            <person name="Barriuso J."/>
            <person name="Kellner H."/>
            <person name="Castanera R."/>
            <person name="Alfaro M."/>
            <person name="Ramirez L."/>
            <person name="Pisabarro A.G."/>
            <person name="Kuo A."/>
            <person name="Tritt A."/>
            <person name="Lipzen A."/>
            <person name="He G."/>
            <person name="Yan M."/>
            <person name="Ng V."/>
            <person name="Cullen D."/>
            <person name="Martin F."/>
            <person name="Rosso M.-N."/>
            <person name="Henrissat B."/>
            <person name="Hibbett D."/>
            <person name="Martinez A.T."/>
            <person name="Grigoriev I.V."/>
        </authorList>
    </citation>
    <scope>NUCLEOTIDE SEQUENCE</scope>
    <source>
        <strain evidence="1">MF-IS2</strain>
    </source>
</reference>
<name>A0A9P6C0A9_9AGAR</name>
<organism evidence="1 2">
    <name type="scientific">Macrolepiota fuliginosa MF-IS2</name>
    <dbReference type="NCBI Taxonomy" id="1400762"/>
    <lineage>
        <taxon>Eukaryota</taxon>
        <taxon>Fungi</taxon>
        <taxon>Dikarya</taxon>
        <taxon>Basidiomycota</taxon>
        <taxon>Agaricomycotina</taxon>
        <taxon>Agaricomycetes</taxon>
        <taxon>Agaricomycetidae</taxon>
        <taxon>Agaricales</taxon>
        <taxon>Agaricineae</taxon>
        <taxon>Agaricaceae</taxon>
        <taxon>Macrolepiota</taxon>
    </lineage>
</organism>
<feature type="non-terminal residue" evidence="1">
    <location>
        <position position="127"/>
    </location>
</feature>
<dbReference type="OrthoDB" id="2752889at2759"/>
<evidence type="ECO:0000313" key="1">
    <source>
        <dbReference type="EMBL" id="KAF9444415.1"/>
    </source>
</evidence>
<dbReference type="Proteomes" id="UP000807342">
    <property type="component" value="Unassembled WGS sequence"/>
</dbReference>
<dbReference type="AlphaFoldDB" id="A0A9P6C0A9"/>
<gene>
    <name evidence="1" type="ORF">P691DRAFT_617147</name>
</gene>
<comment type="caution">
    <text evidence="1">The sequence shown here is derived from an EMBL/GenBank/DDBJ whole genome shotgun (WGS) entry which is preliminary data.</text>
</comment>
<feature type="non-terminal residue" evidence="1">
    <location>
        <position position="1"/>
    </location>
</feature>